<organism evidence="1 2">
    <name type="scientific">Bifidobacterium aemilianum</name>
    <dbReference type="NCBI Taxonomy" id="2493120"/>
    <lineage>
        <taxon>Bacteria</taxon>
        <taxon>Bacillati</taxon>
        <taxon>Actinomycetota</taxon>
        <taxon>Actinomycetes</taxon>
        <taxon>Bifidobacteriales</taxon>
        <taxon>Bifidobacteriaceae</taxon>
        <taxon>Bifidobacterium</taxon>
    </lineage>
</organism>
<dbReference type="AlphaFoldDB" id="A0A366K6J4"/>
<comment type="caution">
    <text evidence="1">The sequence shown here is derived from an EMBL/GenBank/DDBJ whole genome shotgun (WGS) entry which is preliminary data.</text>
</comment>
<dbReference type="EMBL" id="PDCG01000007">
    <property type="protein sequence ID" value="RBP97365.1"/>
    <property type="molecule type" value="Genomic_DNA"/>
</dbReference>
<gene>
    <name evidence="1" type="ORF">CRD60_06990</name>
</gene>
<evidence type="ECO:0000313" key="1">
    <source>
        <dbReference type="EMBL" id="RBP97365.1"/>
    </source>
</evidence>
<dbReference type="RefSeq" id="WP_113860575.1">
    <property type="nucleotide sequence ID" value="NZ_PDCG01000007.1"/>
</dbReference>
<accession>A0A366K6J4</accession>
<keyword evidence="2" id="KW-1185">Reference proteome</keyword>
<dbReference type="Proteomes" id="UP000252530">
    <property type="component" value="Unassembled WGS sequence"/>
</dbReference>
<reference evidence="1 2" key="1">
    <citation type="submission" date="2017-10" db="EMBL/GenBank/DDBJ databases">
        <title>Bifidobacterium xylocopum sp. nov. and Bifidobacterium aemilianum sp. nov., from the carpenter bee (Xylocopa violacea) digestive tract.</title>
        <authorList>
            <person name="Alberoni D."/>
            <person name="Baffoni L."/>
            <person name="Di Gioia D."/>
            <person name="Gaggia F."/>
            <person name="Biavati B."/>
        </authorList>
    </citation>
    <scope>NUCLEOTIDE SEQUENCE [LARGE SCALE GENOMIC DNA]</scope>
    <source>
        <strain evidence="1 2">XV10</strain>
    </source>
</reference>
<sequence>MGSNGYGLGSLKDDFFNFAKLTSLKPNGITCSSKLSSGAVTCKSELQIWVVDKVDGPSTVTLQPYAASLPLEQIVGLQLTITPGKGETLPADVVCSIDAGEVKWRQTALTDGIAGVAGKDVNPDNYPHLSGSSPNDELNTGMRTARTAPSPIAILWSMTVIPCTTQTWDIRR</sequence>
<protein>
    <submittedName>
        <fullName evidence="1">Uncharacterized protein</fullName>
    </submittedName>
</protein>
<evidence type="ECO:0000313" key="2">
    <source>
        <dbReference type="Proteomes" id="UP000252530"/>
    </source>
</evidence>
<proteinExistence type="predicted"/>
<name>A0A366K6J4_9BIFI</name>